<protein>
    <submittedName>
        <fullName evidence="1">Uncharacterized protein</fullName>
    </submittedName>
</protein>
<sequence length="113" mass="11880">MISIKTSFVSTAKMTDRSVVSACSLGLSGSAFLGSGLSGFRAFRLLSSPLALPVIEGFEGNERPTKALEAGVAAAQAPAYVIAATGAEHKTKQTQQHHTMWAFRGLEPWSDPA</sequence>
<keyword evidence="2" id="KW-1185">Reference proteome</keyword>
<dbReference type="Proteomes" id="UP000095329">
    <property type="component" value="Unassembled WGS sequence"/>
</dbReference>
<evidence type="ECO:0000313" key="2">
    <source>
        <dbReference type="Proteomes" id="UP000095329"/>
    </source>
</evidence>
<organism evidence="1 2">
    <name type="scientific">Streptomyces thermolilacinus SPC6</name>
    <dbReference type="NCBI Taxonomy" id="1306406"/>
    <lineage>
        <taxon>Bacteria</taxon>
        <taxon>Bacillati</taxon>
        <taxon>Actinomycetota</taxon>
        <taxon>Actinomycetes</taxon>
        <taxon>Kitasatosporales</taxon>
        <taxon>Streptomycetaceae</taxon>
        <taxon>Streptomyces</taxon>
    </lineage>
</organism>
<comment type="caution">
    <text evidence="1">The sequence shown here is derived from an EMBL/GenBank/DDBJ whole genome shotgun (WGS) entry which is preliminary data.</text>
</comment>
<accession>A0A1D3DQA7</accession>
<proteinExistence type="predicted"/>
<reference evidence="1 2" key="1">
    <citation type="journal article" date="2013" name="Genome Announc.">
        <title>Genome Sequence of Streptomyces violaceusniger Strain SPC6, a Halotolerant Streptomycete That Exhibits Rapid Growth and Development.</title>
        <authorList>
            <person name="Chen X."/>
            <person name="Zhang B."/>
            <person name="Zhang W."/>
            <person name="Wu X."/>
            <person name="Zhang M."/>
            <person name="Chen T."/>
            <person name="Liu G."/>
            <person name="Dyson P."/>
        </authorList>
    </citation>
    <scope>NUCLEOTIDE SEQUENCE [LARGE SCALE GENOMIC DNA]</scope>
    <source>
        <strain evidence="1 2">SPC6</strain>
    </source>
</reference>
<name>A0A1D3DQA7_9ACTN</name>
<dbReference type="eggNOG" id="ENOG503493M">
    <property type="taxonomic scope" value="Bacteria"/>
</dbReference>
<evidence type="ECO:0000313" key="1">
    <source>
        <dbReference type="EMBL" id="OEJ94504.1"/>
    </source>
</evidence>
<dbReference type="AlphaFoldDB" id="A0A1D3DQA7"/>
<dbReference type="RefSeq" id="WP_023586668.1">
    <property type="nucleotide sequence ID" value="NZ_ASHX02000001.1"/>
</dbReference>
<gene>
    <name evidence="1" type="ORF">J116_008510</name>
</gene>
<dbReference type="EMBL" id="ASHX02000001">
    <property type="protein sequence ID" value="OEJ94504.1"/>
    <property type="molecule type" value="Genomic_DNA"/>
</dbReference>
<dbReference type="STRING" id="1306406.J116_008510"/>